<dbReference type="InterPro" id="IPR048913">
    <property type="entry name" value="BetaGal_gal-bd"/>
</dbReference>
<dbReference type="PROSITE" id="PS01182">
    <property type="entry name" value="GLYCOSYL_HYDROL_F35"/>
    <property type="match status" value="1"/>
</dbReference>
<evidence type="ECO:0000256" key="5">
    <source>
        <dbReference type="ARBA" id="ARBA00022523"/>
    </source>
</evidence>
<evidence type="ECO:0000256" key="7">
    <source>
        <dbReference type="ARBA" id="ARBA00022729"/>
    </source>
</evidence>
<keyword evidence="15" id="KW-1185">Reference proteome</keyword>
<dbReference type="Gene3D" id="3.20.20.80">
    <property type="entry name" value="Glycosidases"/>
    <property type="match status" value="1"/>
</dbReference>
<feature type="domain" description="SUEL-type lectin" evidence="13">
    <location>
        <begin position="688"/>
        <end position="773"/>
    </location>
</feature>
<dbReference type="CDD" id="cd22842">
    <property type="entry name" value="Gal_Rha_Lectin_BGal"/>
    <property type="match status" value="1"/>
</dbReference>
<evidence type="ECO:0000256" key="6">
    <source>
        <dbReference type="ARBA" id="ARBA00022525"/>
    </source>
</evidence>
<dbReference type="InterPro" id="IPR031330">
    <property type="entry name" value="Gly_Hdrlase_35_cat"/>
</dbReference>
<protein>
    <recommendedName>
        <fullName evidence="4 11">Beta-galactosidase</fullName>
        <ecNumber evidence="4 11">3.2.1.23</ecNumber>
    </recommendedName>
</protein>
<dbReference type="Pfam" id="PF21467">
    <property type="entry name" value="BetaGal_gal-bd"/>
    <property type="match status" value="1"/>
</dbReference>
<keyword evidence="6" id="KW-0964">Secreted</keyword>
<dbReference type="InterPro" id="IPR041392">
    <property type="entry name" value="GHD"/>
</dbReference>
<keyword evidence="5" id="KW-0052">Apoplast</keyword>
<dbReference type="PROSITE" id="PS50228">
    <property type="entry name" value="SUEL_LECTIN"/>
    <property type="match status" value="1"/>
</dbReference>
<name>A0AA88D8E5_FICCA</name>
<dbReference type="Gene3D" id="2.60.120.740">
    <property type="match status" value="1"/>
</dbReference>
<evidence type="ECO:0000256" key="12">
    <source>
        <dbReference type="RuleBase" id="RU003679"/>
    </source>
</evidence>
<dbReference type="InterPro" id="IPR017853">
    <property type="entry name" value="GH"/>
</dbReference>
<sequence length="773" mass="86479">MWPSLIAKAKEGGLDVIQTYVFWNIHEPQQGQYDFSGRKDLVRFIKEIQAQGLYACLRIGPFIESEWSYGGLPFWLHDIPGMVYRTDNEPFKKQMQRFTAKIVDMMKEEKLYASQGGPIILSQIENEYGQVEGAFREKGKSYVRWAANMAVGLQTGVPWVMCKQDDAPDPVINTCNGMRCGETFAGPNSPKKPALWTENWTSFYQTYGDEANIRSAEDIAFHVALFIAKKGSYVNYYMYHGGTNFGRSASSFVITSYYDQAPLDEYGRQPKWGHLKELHAAIKLCSKPLTSGQQTTLPLGQLQRAYVFGDLKSGECAAFLVNNQSKDAKVLYNNVSYQLPRRSISILPDCKVVAFNTAKVSTQYDTRSMVLGEKFDSEERWEEYREAIPNFDRTSLRANMLLEHMNTTKDESDYLWYTLRFRHDSPNAQATLNVQSAGHVLRAFPSLWLFSVTSCMPLQFLGSAHGAHSNPRFSLDSNVTFSTGMNDISLLGEMVGLPNSGAYLERRVAGLRSVRVDGRDCSNDSWGYQVGLSGEQLQIYSDVGSRKVQWSKFGSSANPPQPLTWYKIEFDAPAGSEPLALNLRSMGKGQAWINGESIGRYWVSFLTFNGQPSQTWYNVPRSFLKPSGNLLILLEEENNGNPLGISLDTVLTTRACVKVSESHLPPVSTWVAEKQSGGKKNNNWMKRRKTAPIAKLSCPPGRKISKVLFASYGTPSGDCQSYAKGSCHASNSETIVKRACLGKRICSIAASKRKFGDPCPALEKTLVIDVECK</sequence>
<dbReference type="FunFam" id="2.60.120.260:FF:000142">
    <property type="entry name" value="Beta-galactosidase"/>
    <property type="match status" value="1"/>
</dbReference>
<comment type="caution">
    <text evidence="14">The sequence shown here is derived from an EMBL/GenBank/DDBJ whole genome shotgun (WGS) entry which is preliminary data.</text>
</comment>
<dbReference type="Pfam" id="PF02140">
    <property type="entry name" value="SUEL_Lectin"/>
    <property type="match status" value="1"/>
</dbReference>
<gene>
    <name evidence="14" type="ORF">TIFTF001_014749</name>
</gene>
<evidence type="ECO:0000256" key="11">
    <source>
        <dbReference type="RuleBase" id="RU000675"/>
    </source>
</evidence>
<evidence type="ECO:0000256" key="9">
    <source>
        <dbReference type="ARBA" id="ARBA00023180"/>
    </source>
</evidence>
<dbReference type="InterPro" id="IPR043159">
    <property type="entry name" value="Lectin_gal-bd_sf"/>
</dbReference>
<dbReference type="SUPFAM" id="SSF51445">
    <property type="entry name" value="(Trans)glycosidases"/>
    <property type="match status" value="1"/>
</dbReference>
<dbReference type="InterPro" id="IPR000922">
    <property type="entry name" value="Lectin_gal-bd_dom"/>
</dbReference>
<dbReference type="GO" id="GO:0005975">
    <property type="term" value="P:carbohydrate metabolic process"/>
    <property type="evidence" value="ECO:0007669"/>
    <property type="project" value="InterPro"/>
</dbReference>
<keyword evidence="9" id="KW-0325">Glycoprotein</keyword>
<evidence type="ECO:0000313" key="15">
    <source>
        <dbReference type="Proteomes" id="UP001187192"/>
    </source>
</evidence>
<dbReference type="InterPro" id="IPR008979">
    <property type="entry name" value="Galactose-bd-like_sf"/>
</dbReference>
<dbReference type="PRINTS" id="PR00742">
    <property type="entry name" value="GLHYDRLASE35"/>
</dbReference>
<keyword evidence="8 11" id="KW-0378">Hydrolase</keyword>
<keyword evidence="10 11" id="KW-0326">Glycosidase</keyword>
<dbReference type="SUPFAM" id="SSF49785">
    <property type="entry name" value="Galactose-binding domain-like"/>
    <property type="match status" value="2"/>
</dbReference>
<dbReference type="Proteomes" id="UP001187192">
    <property type="component" value="Unassembled WGS sequence"/>
</dbReference>
<keyword evidence="7" id="KW-0732">Signal</keyword>
<dbReference type="Gene3D" id="2.60.120.260">
    <property type="entry name" value="Galactose-binding domain-like"/>
    <property type="match status" value="1"/>
</dbReference>
<reference evidence="14" key="1">
    <citation type="submission" date="2023-07" db="EMBL/GenBank/DDBJ databases">
        <title>draft genome sequence of fig (Ficus carica).</title>
        <authorList>
            <person name="Takahashi T."/>
            <person name="Nishimura K."/>
        </authorList>
    </citation>
    <scope>NUCLEOTIDE SEQUENCE</scope>
</reference>
<dbReference type="AlphaFoldDB" id="A0AA88D8E5"/>
<organism evidence="14 15">
    <name type="scientific">Ficus carica</name>
    <name type="common">Common fig</name>
    <dbReference type="NCBI Taxonomy" id="3494"/>
    <lineage>
        <taxon>Eukaryota</taxon>
        <taxon>Viridiplantae</taxon>
        <taxon>Streptophyta</taxon>
        <taxon>Embryophyta</taxon>
        <taxon>Tracheophyta</taxon>
        <taxon>Spermatophyta</taxon>
        <taxon>Magnoliopsida</taxon>
        <taxon>eudicotyledons</taxon>
        <taxon>Gunneridae</taxon>
        <taxon>Pentapetalae</taxon>
        <taxon>rosids</taxon>
        <taxon>fabids</taxon>
        <taxon>Rosales</taxon>
        <taxon>Moraceae</taxon>
        <taxon>Ficeae</taxon>
        <taxon>Ficus</taxon>
    </lineage>
</organism>
<evidence type="ECO:0000313" key="14">
    <source>
        <dbReference type="EMBL" id="GMN45552.1"/>
    </source>
</evidence>
<evidence type="ECO:0000256" key="3">
    <source>
        <dbReference type="ARBA" id="ARBA00009809"/>
    </source>
</evidence>
<evidence type="ECO:0000256" key="8">
    <source>
        <dbReference type="ARBA" id="ARBA00022801"/>
    </source>
</evidence>
<dbReference type="GO" id="GO:0048046">
    <property type="term" value="C:apoplast"/>
    <property type="evidence" value="ECO:0007669"/>
    <property type="project" value="UniProtKB-SubCell"/>
</dbReference>
<dbReference type="Pfam" id="PF01301">
    <property type="entry name" value="Glyco_hydro_35"/>
    <property type="match status" value="1"/>
</dbReference>
<comment type="subcellular location">
    <subcellularLocation>
        <location evidence="2">Secreted</location>
        <location evidence="2">Extracellular space</location>
        <location evidence="2">Apoplast</location>
    </subcellularLocation>
</comment>
<dbReference type="GO" id="GO:0030246">
    <property type="term" value="F:carbohydrate binding"/>
    <property type="evidence" value="ECO:0007669"/>
    <property type="project" value="InterPro"/>
</dbReference>
<proteinExistence type="inferred from homology"/>
<dbReference type="GO" id="GO:0004565">
    <property type="term" value="F:beta-galactosidase activity"/>
    <property type="evidence" value="ECO:0007669"/>
    <property type="project" value="UniProtKB-EC"/>
</dbReference>
<dbReference type="EMBL" id="BTGU01000020">
    <property type="protein sequence ID" value="GMN45552.1"/>
    <property type="molecule type" value="Genomic_DNA"/>
</dbReference>
<dbReference type="InterPro" id="IPR001944">
    <property type="entry name" value="Glycoside_Hdrlase_35"/>
</dbReference>
<dbReference type="Pfam" id="PF17834">
    <property type="entry name" value="GHD"/>
    <property type="match status" value="1"/>
</dbReference>
<evidence type="ECO:0000259" key="13">
    <source>
        <dbReference type="PROSITE" id="PS50228"/>
    </source>
</evidence>
<dbReference type="InterPro" id="IPR019801">
    <property type="entry name" value="Glyco_hydro_35_CS"/>
</dbReference>
<dbReference type="PANTHER" id="PTHR23421">
    <property type="entry name" value="BETA-GALACTOSIDASE RELATED"/>
    <property type="match status" value="1"/>
</dbReference>
<evidence type="ECO:0000256" key="4">
    <source>
        <dbReference type="ARBA" id="ARBA00012756"/>
    </source>
</evidence>
<evidence type="ECO:0000256" key="2">
    <source>
        <dbReference type="ARBA" id="ARBA00004271"/>
    </source>
</evidence>
<dbReference type="EC" id="3.2.1.23" evidence="4 11"/>
<dbReference type="FunFam" id="3.20.20.80:FF:000098">
    <property type="entry name" value="Beta-galactosidase"/>
    <property type="match status" value="1"/>
</dbReference>
<accession>A0AA88D8E5</accession>
<comment type="similarity">
    <text evidence="3 12">Belongs to the glycosyl hydrolase 35 family.</text>
</comment>
<dbReference type="FunFam" id="2.60.120.260:FF:000050">
    <property type="entry name" value="Beta-galactosidase"/>
    <property type="match status" value="1"/>
</dbReference>
<evidence type="ECO:0000256" key="1">
    <source>
        <dbReference type="ARBA" id="ARBA00001412"/>
    </source>
</evidence>
<comment type="catalytic activity">
    <reaction evidence="1 11">
        <text>Hydrolysis of terminal non-reducing beta-D-galactose residues in beta-D-galactosides.</text>
        <dbReference type="EC" id="3.2.1.23"/>
    </reaction>
</comment>
<evidence type="ECO:0000256" key="10">
    <source>
        <dbReference type="ARBA" id="ARBA00023295"/>
    </source>
</evidence>